<reference evidence="6 7" key="1">
    <citation type="submission" date="2018-04" db="EMBL/GenBank/DDBJ databases">
        <authorList>
            <person name="Zhang X."/>
            <person name="Yuan J."/>
            <person name="Li F."/>
            <person name="Xiang J."/>
        </authorList>
    </citation>
    <scope>NUCLEOTIDE SEQUENCE [LARGE SCALE GENOMIC DNA]</scope>
    <source>
        <tissue evidence="6">Muscle</tissue>
    </source>
</reference>
<sequence>MIANPPDESTKTFVPKIRGTERGPMMSARRELHKSFSTERVQKALSMFWVAKPSGVTTTNTYDVSRRMGGAGGPPCCQQGARHESLEDGAGRPFADQREIDDTRSIFEFDFAEMMGGRTGFTCVRHTLCVLNTFMWIVGCSMLGAGIWLRLAYGGYASLLHQYSAISADSLCLAAGVITFILAFCGCCGSWFQSRCMLITYFSLVVVVFSLQLVAGTLAFAFRAEVSTTLIAELQAGIRRSFNETADNAVAITWNHLQTQTFHIPSLYLNDHSPPSPYLTTFLPPLPYNLPPPFLPLTLTTYHLPSSPYLNNHSCCGVEGPRDWFNIAAWPHEEWVPRSCCISKYTDDLDCGKSEEEEHWFRAGCYMQVKMWFIERLHLVGVIGLIFAFVQLFGMIASMLLFCTLGHKRRSHTYKSYHSDT</sequence>
<feature type="transmembrane region" description="Helical" evidence="5">
    <location>
        <begin position="198"/>
        <end position="222"/>
    </location>
</feature>
<dbReference type="PANTHER" id="PTHR19282">
    <property type="entry name" value="TETRASPANIN"/>
    <property type="match status" value="1"/>
</dbReference>
<feature type="transmembrane region" description="Helical" evidence="5">
    <location>
        <begin position="377"/>
        <end position="402"/>
    </location>
</feature>
<reference evidence="6 7" key="2">
    <citation type="submission" date="2019-01" db="EMBL/GenBank/DDBJ databases">
        <title>The decoding of complex shrimp genome reveals the adaptation for benthos swimmer, frequently molting mechanism and breeding impact on genome.</title>
        <authorList>
            <person name="Sun Y."/>
            <person name="Gao Y."/>
            <person name="Yu Y."/>
        </authorList>
    </citation>
    <scope>NUCLEOTIDE SEQUENCE [LARGE SCALE GENOMIC DNA]</scope>
    <source>
        <tissue evidence="6">Muscle</tissue>
    </source>
</reference>
<proteinExistence type="predicted"/>
<dbReference type="STRING" id="6689.A0A3R7PHZ5"/>
<dbReference type="Proteomes" id="UP000283509">
    <property type="component" value="Unassembled WGS sequence"/>
</dbReference>
<dbReference type="Pfam" id="PF00335">
    <property type="entry name" value="Tetraspanin"/>
    <property type="match status" value="1"/>
</dbReference>
<evidence type="ECO:0000313" key="7">
    <source>
        <dbReference type="Proteomes" id="UP000283509"/>
    </source>
</evidence>
<evidence type="ECO:0000256" key="5">
    <source>
        <dbReference type="SAM" id="Phobius"/>
    </source>
</evidence>
<keyword evidence="7" id="KW-1185">Reference proteome</keyword>
<feature type="transmembrane region" description="Helical" evidence="5">
    <location>
        <begin position="134"/>
        <end position="159"/>
    </location>
</feature>
<gene>
    <name evidence="6" type="ORF">C7M84_009063</name>
</gene>
<evidence type="ECO:0000256" key="2">
    <source>
        <dbReference type="ARBA" id="ARBA00022692"/>
    </source>
</evidence>
<accession>A0A3R7PHZ5</accession>
<comment type="caution">
    <text evidence="6">The sequence shown here is derived from an EMBL/GenBank/DDBJ whole genome shotgun (WGS) entry which is preliminary data.</text>
</comment>
<feature type="transmembrane region" description="Helical" evidence="5">
    <location>
        <begin position="171"/>
        <end position="192"/>
    </location>
</feature>
<keyword evidence="3 5" id="KW-1133">Transmembrane helix</keyword>
<dbReference type="SUPFAM" id="SSF48652">
    <property type="entry name" value="Tetraspanin"/>
    <property type="match status" value="1"/>
</dbReference>
<dbReference type="EMBL" id="QCYY01002138">
    <property type="protein sequence ID" value="ROT72531.1"/>
    <property type="molecule type" value="Genomic_DNA"/>
</dbReference>
<dbReference type="PANTHER" id="PTHR19282:SF478">
    <property type="entry name" value="TETRASPANIN"/>
    <property type="match status" value="1"/>
</dbReference>
<dbReference type="GO" id="GO:0005886">
    <property type="term" value="C:plasma membrane"/>
    <property type="evidence" value="ECO:0007669"/>
    <property type="project" value="TreeGrafter"/>
</dbReference>
<dbReference type="AlphaFoldDB" id="A0A3R7PHZ5"/>
<dbReference type="Gene3D" id="1.10.1450.10">
    <property type="entry name" value="Tetraspanin"/>
    <property type="match status" value="1"/>
</dbReference>
<dbReference type="InterPro" id="IPR018499">
    <property type="entry name" value="Tetraspanin/Peripherin"/>
</dbReference>
<evidence type="ECO:0000256" key="3">
    <source>
        <dbReference type="ARBA" id="ARBA00022989"/>
    </source>
</evidence>
<dbReference type="PRINTS" id="PR00259">
    <property type="entry name" value="TMFOUR"/>
</dbReference>
<comment type="subcellular location">
    <subcellularLocation>
        <location evidence="1">Membrane</location>
        <topology evidence="1">Multi-pass membrane protein</topology>
    </subcellularLocation>
</comment>
<keyword evidence="4 5" id="KW-0472">Membrane</keyword>
<evidence type="ECO:0000256" key="1">
    <source>
        <dbReference type="ARBA" id="ARBA00004141"/>
    </source>
</evidence>
<evidence type="ECO:0000313" key="6">
    <source>
        <dbReference type="EMBL" id="ROT72531.1"/>
    </source>
</evidence>
<organism evidence="6 7">
    <name type="scientific">Penaeus vannamei</name>
    <name type="common">Whiteleg shrimp</name>
    <name type="synonym">Litopenaeus vannamei</name>
    <dbReference type="NCBI Taxonomy" id="6689"/>
    <lineage>
        <taxon>Eukaryota</taxon>
        <taxon>Metazoa</taxon>
        <taxon>Ecdysozoa</taxon>
        <taxon>Arthropoda</taxon>
        <taxon>Crustacea</taxon>
        <taxon>Multicrustacea</taxon>
        <taxon>Malacostraca</taxon>
        <taxon>Eumalacostraca</taxon>
        <taxon>Eucarida</taxon>
        <taxon>Decapoda</taxon>
        <taxon>Dendrobranchiata</taxon>
        <taxon>Penaeoidea</taxon>
        <taxon>Penaeidae</taxon>
        <taxon>Penaeus</taxon>
    </lineage>
</organism>
<protein>
    <submittedName>
        <fullName evidence="6">Tetraspanin-9</fullName>
    </submittedName>
</protein>
<dbReference type="OrthoDB" id="432835at2759"/>
<name>A0A3R7PHZ5_PENVA</name>
<keyword evidence="2 5" id="KW-0812">Transmembrane</keyword>
<evidence type="ECO:0000256" key="4">
    <source>
        <dbReference type="ARBA" id="ARBA00023136"/>
    </source>
</evidence>
<dbReference type="InterPro" id="IPR008952">
    <property type="entry name" value="Tetraspanin_EC2_sf"/>
</dbReference>